<organism evidence="4 5">
    <name type="scientific">Aeromicrobium halocynthiae</name>
    <dbReference type="NCBI Taxonomy" id="560557"/>
    <lineage>
        <taxon>Bacteria</taxon>
        <taxon>Bacillati</taxon>
        <taxon>Actinomycetota</taxon>
        <taxon>Actinomycetes</taxon>
        <taxon>Propionibacteriales</taxon>
        <taxon>Nocardioidaceae</taxon>
        <taxon>Aeromicrobium</taxon>
    </lineage>
</organism>
<keyword evidence="5" id="KW-1185">Reference proteome</keyword>
<gene>
    <name evidence="4" type="ORF">GCM10009821_24990</name>
</gene>
<dbReference type="InterPro" id="IPR050832">
    <property type="entry name" value="Bact_Acetyltransf"/>
</dbReference>
<dbReference type="Pfam" id="PF24551">
    <property type="entry name" value="SH3_Rv0428c"/>
    <property type="match status" value="1"/>
</dbReference>
<evidence type="ECO:0000313" key="5">
    <source>
        <dbReference type="Proteomes" id="UP001501480"/>
    </source>
</evidence>
<protein>
    <submittedName>
        <fullName evidence="4">GNAT family N-acetyltransferase</fullName>
    </submittedName>
</protein>
<feature type="domain" description="N-acetyltransferase" evidence="3">
    <location>
        <begin position="199"/>
        <end position="334"/>
    </location>
</feature>
<dbReference type="InterPro" id="IPR056934">
    <property type="entry name" value="SH3_Rv0428c"/>
</dbReference>
<dbReference type="CDD" id="cd04301">
    <property type="entry name" value="NAT_SF"/>
    <property type="match status" value="1"/>
</dbReference>
<dbReference type="PANTHER" id="PTHR43877:SF5">
    <property type="entry name" value="BLL8307 PROTEIN"/>
    <property type="match status" value="1"/>
</dbReference>
<sequence length="334" mass="36195">MDTLVLWQARTMPEPASFIGRRVSLRHRIDDDPHATTDVVGRVLDADLARLVLERRDGSVVTVETSEVVALRVVPDRPRRSRPAGSVSPEELTRIASRGWPATTSTTLGEWELRAAGGFTGRANSVAVTGDPGVPLDEALGRVVAFYRDHDLPARAQVVVGSSWEERFAEAGWGPGRTRLSGAVVQTTDLTAAQVQPPEHPVDVDPSPDDAWLDLYERVDDRGLARAVLEAPPTVGFASIREAGRTVAVGRVVVTGSWVGIAAMQTRPQDLRRGLARSVLRACLAWAHERGATAAYLQTTSGNDPALALYTSFGFRTHHAYRYLEPGGDRSVRG</sequence>
<dbReference type="PROSITE" id="PS51186">
    <property type="entry name" value="GNAT"/>
    <property type="match status" value="1"/>
</dbReference>
<dbReference type="Proteomes" id="UP001501480">
    <property type="component" value="Unassembled WGS sequence"/>
</dbReference>
<reference evidence="4 5" key="1">
    <citation type="journal article" date="2019" name="Int. J. Syst. Evol. Microbiol.">
        <title>The Global Catalogue of Microorganisms (GCM) 10K type strain sequencing project: providing services to taxonomists for standard genome sequencing and annotation.</title>
        <authorList>
            <consortium name="The Broad Institute Genomics Platform"/>
            <consortium name="The Broad Institute Genome Sequencing Center for Infectious Disease"/>
            <person name="Wu L."/>
            <person name="Ma J."/>
        </authorList>
    </citation>
    <scope>NUCLEOTIDE SEQUENCE [LARGE SCALE GENOMIC DNA]</scope>
    <source>
        <strain evidence="4 5">JCM 15749</strain>
    </source>
</reference>
<evidence type="ECO:0000259" key="3">
    <source>
        <dbReference type="PROSITE" id="PS51186"/>
    </source>
</evidence>
<dbReference type="RefSeq" id="WP_344329209.1">
    <property type="nucleotide sequence ID" value="NZ_BAAAPY010000010.1"/>
</dbReference>
<dbReference type="Gene3D" id="3.40.630.30">
    <property type="match status" value="1"/>
</dbReference>
<name>A0ABN2W4R5_9ACTN</name>
<dbReference type="Pfam" id="PF24553">
    <property type="entry name" value="Rv0428c_C"/>
    <property type="match status" value="1"/>
</dbReference>
<dbReference type="InterPro" id="IPR056935">
    <property type="entry name" value="Rv0428c-like_C"/>
</dbReference>
<comment type="caution">
    <text evidence="4">The sequence shown here is derived from an EMBL/GenBank/DDBJ whole genome shotgun (WGS) entry which is preliminary data.</text>
</comment>
<dbReference type="SUPFAM" id="SSF55729">
    <property type="entry name" value="Acyl-CoA N-acyltransferases (Nat)"/>
    <property type="match status" value="1"/>
</dbReference>
<evidence type="ECO:0000256" key="1">
    <source>
        <dbReference type="ARBA" id="ARBA00022679"/>
    </source>
</evidence>
<dbReference type="InterPro" id="IPR016181">
    <property type="entry name" value="Acyl_CoA_acyltransferase"/>
</dbReference>
<evidence type="ECO:0000313" key="4">
    <source>
        <dbReference type="EMBL" id="GAA2083010.1"/>
    </source>
</evidence>
<keyword evidence="1" id="KW-0808">Transferase</keyword>
<dbReference type="InterPro" id="IPR000182">
    <property type="entry name" value="GNAT_dom"/>
</dbReference>
<dbReference type="EMBL" id="BAAAPY010000010">
    <property type="protein sequence ID" value="GAA2083010.1"/>
    <property type="molecule type" value="Genomic_DNA"/>
</dbReference>
<dbReference type="PANTHER" id="PTHR43877">
    <property type="entry name" value="AMINOALKYLPHOSPHONATE N-ACETYLTRANSFERASE-RELATED-RELATED"/>
    <property type="match status" value="1"/>
</dbReference>
<keyword evidence="2" id="KW-0012">Acyltransferase</keyword>
<accession>A0ABN2W4R5</accession>
<evidence type="ECO:0000256" key="2">
    <source>
        <dbReference type="ARBA" id="ARBA00023315"/>
    </source>
</evidence>
<proteinExistence type="predicted"/>